<gene>
    <name evidence="2" type="ORF">E3A20_15500</name>
</gene>
<feature type="non-terminal residue" evidence="2">
    <location>
        <position position="453"/>
    </location>
</feature>
<evidence type="ECO:0000313" key="2">
    <source>
        <dbReference type="EMBL" id="TWW09319.1"/>
    </source>
</evidence>
<dbReference type="InterPro" id="IPR056174">
    <property type="entry name" value="SpoVR_N"/>
</dbReference>
<dbReference type="PANTHER" id="PTHR30029">
    <property type="entry name" value="STAGE V SPORULATION PROTEIN R"/>
    <property type="match status" value="1"/>
</dbReference>
<feature type="domain" description="SpoVR protein-like N-terminal" evidence="1">
    <location>
        <begin position="11"/>
        <end position="425"/>
    </location>
</feature>
<proteinExistence type="predicted"/>
<evidence type="ECO:0000259" key="1">
    <source>
        <dbReference type="Pfam" id="PF04293"/>
    </source>
</evidence>
<dbReference type="PANTHER" id="PTHR30029:SF2">
    <property type="entry name" value="STAGE V SPORULATION PROTEIN R"/>
    <property type="match status" value="1"/>
</dbReference>
<dbReference type="AlphaFoldDB" id="A0A5C6M5D9"/>
<dbReference type="Proteomes" id="UP000321083">
    <property type="component" value="Unassembled WGS sequence"/>
</dbReference>
<comment type="caution">
    <text evidence="2">The sequence shown here is derived from an EMBL/GenBank/DDBJ whole genome shotgun (WGS) entry which is preliminary data.</text>
</comment>
<keyword evidence="3" id="KW-1185">Reference proteome</keyword>
<dbReference type="Pfam" id="PF04293">
    <property type="entry name" value="SpoVR"/>
    <property type="match status" value="1"/>
</dbReference>
<evidence type="ECO:0000313" key="3">
    <source>
        <dbReference type="Proteomes" id="UP000321083"/>
    </source>
</evidence>
<accession>A0A5C6M5D9</accession>
<dbReference type="InterPro" id="IPR007390">
    <property type="entry name" value="Spore_V_R"/>
</dbReference>
<reference evidence="2 3" key="1">
    <citation type="submission" date="2019-08" db="EMBL/GenBank/DDBJ databases">
        <title>100 year-old enigma solved: identification of Planctomyces bekefii, the type genus and species of the phylum Planctomycetes.</title>
        <authorList>
            <person name="Svetlana D.N."/>
            <person name="Overmann J."/>
        </authorList>
    </citation>
    <scope>NUCLEOTIDE SEQUENCE [LARGE SCALE GENOMIC DNA]</scope>
    <source>
        <strain evidence="2">Phe10_nw2017</strain>
    </source>
</reference>
<protein>
    <submittedName>
        <fullName evidence="2">Stage V sporulation protein R</fullName>
    </submittedName>
</protein>
<dbReference type="EMBL" id="SRHE01000311">
    <property type="protein sequence ID" value="TWW09319.1"/>
    <property type="molecule type" value="Genomic_DNA"/>
</dbReference>
<organism evidence="2 3">
    <name type="scientific">Planctomyces bekefii</name>
    <dbReference type="NCBI Taxonomy" id="1653850"/>
    <lineage>
        <taxon>Bacteria</taxon>
        <taxon>Pseudomonadati</taxon>
        <taxon>Planctomycetota</taxon>
        <taxon>Planctomycetia</taxon>
        <taxon>Planctomycetales</taxon>
        <taxon>Planctomycetaceae</taxon>
        <taxon>Planctomyces</taxon>
    </lineage>
</organism>
<name>A0A5C6M5D9_9PLAN</name>
<sequence>MISGYQTQLTPELQDIALKLADVARAAGLDFFDTIFELVDYKQLNEIAAYGGFPTRYPHWRWGMEYERLSKSYTYGLSIIYEMVINNDPCFAYLLRANDLVYQKTVIAHVYGHCDFFKNNYWFSKTNRKMLNQMANNAAAVRNLIDDIGHDDVETFIDVCLSLENLIDIHSPFKANPKPKHDEADHVRQKDPPKIRAKTYMDSYINPSEFLEFQKKKQHEETLKVKAFPENPERDVLKFLLDHAPMPSWEKRILQIIRDESYYFAPQAQTKILNEGWATFWHSKMMTKLAPLAESEIIDYCDHFAGVVASSSGSLNPYKLGVELLRHVERRWDRGQFGLEYLDCDDPKKRAEWNKETGLGHKKLLEVRRIHNDITFLDEFLDEDFCHQSKMFIYDFDRRNNRYVISGRDFKEIKKRLLHQLTNFGQPIIKVIDGNFRNRGELLLRHDHESTDL</sequence>
<reference evidence="2 3" key="2">
    <citation type="submission" date="2019-08" db="EMBL/GenBank/DDBJ databases">
        <authorList>
            <person name="Henke P."/>
        </authorList>
    </citation>
    <scope>NUCLEOTIDE SEQUENCE [LARGE SCALE GENOMIC DNA]</scope>
    <source>
        <strain evidence="2">Phe10_nw2017</strain>
    </source>
</reference>